<dbReference type="Proteomes" id="UP000887580">
    <property type="component" value="Unplaced"/>
</dbReference>
<accession>A0AC35G512</accession>
<name>A0AC35G512_9BILA</name>
<organism evidence="1 2">
    <name type="scientific">Panagrolaimus sp. PS1159</name>
    <dbReference type="NCBI Taxonomy" id="55785"/>
    <lineage>
        <taxon>Eukaryota</taxon>
        <taxon>Metazoa</taxon>
        <taxon>Ecdysozoa</taxon>
        <taxon>Nematoda</taxon>
        <taxon>Chromadorea</taxon>
        <taxon>Rhabditida</taxon>
        <taxon>Tylenchina</taxon>
        <taxon>Panagrolaimomorpha</taxon>
        <taxon>Panagrolaimoidea</taxon>
        <taxon>Panagrolaimidae</taxon>
        <taxon>Panagrolaimus</taxon>
    </lineage>
</organism>
<reference evidence="2" key="1">
    <citation type="submission" date="2022-11" db="UniProtKB">
        <authorList>
            <consortium name="WormBaseParasite"/>
        </authorList>
    </citation>
    <scope>IDENTIFICATION</scope>
</reference>
<dbReference type="WBParaSite" id="PS1159_v2.g24157.t1">
    <property type="protein sequence ID" value="PS1159_v2.g24157.t1"/>
    <property type="gene ID" value="PS1159_v2.g24157"/>
</dbReference>
<protein>
    <submittedName>
        <fullName evidence="2">Tetratricopeptide repeat protein</fullName>
    </submittedName>
</protein>
<evidence type="ECO:0000313" key="1">
    <source>
        <dbReference type="Proteomes" id="UP000887580"/>
    </source>
</evidence>
<evidence type="ECO:0000313" key="2">
    <source>
        <dbReference type="WBParaSite" id="PS1159_v2.g24157.t1"/>
    </source>
</evidence>
<sequence>MFRDKTTVNDEAKSTESTLSSQKDNSLTMPSTSSNIITEEVQLLVNFIEKAATSYSEGNLENALHFYEQAIMIDPGNNVLFANKSAILLKLGRIKEAIEEASHSIQLKPEWPKAHFRKAEAFKEAKEFEKAIISYCQAIEANSESQRFLNSLILCAQKSIIGEHFEAAYKQMKELGLEKSQFVTISVIGQQFLSISDFQTAITILKIALNIDSPSLKLKESTLGALAKAYYEAKNFSKAIDYLELQLELVTQLKDIKTKIQVHENISEIAETQKDYQLALVHRDSQMRLCNQLGLAVASINCSKASIYEKMNDYLSAKECYKLALTENTESYDANFGIGNILFKKNDISDAIIAFIKAQEVAPSQDYRQLALIRICQCKIILGQTDEAINLLKTNLKTEKLLNPHILGNVLGIMCRAAEASDDIITFYRMAKRQLKLAIDTNNNLLKSEAFFSLSKFYERTNQRSNAKRLLELYLEITENLEINHQPEQQILALSRLGKIEFESGNWEISISITQKRLNLTKNIKNIEMEANAHANLISIYRKMANMVR</sequence>
<proteinExistence type="predicted"/>